<proteinExistence type="inferred from homology"/>
<evidence type="ECO:0000256" key="1">
    <source>
        <dbReference type="ARBA" id="ARBA00004453"/>
    </source>
</evidence>
<dbReference type="Proteomes" id="UP001138661">
    <property type="component" value="Unassembled WGS sequence"/>
</dbReference>
<evidence type="ECO:0000256" key="5">
    <source>
        <dbReference type="SAM" id="MobiDB-lite"/>
    </source>
</evidence>
<organism evidence="7 8">
    <name type="scientific">Roseobacter insulae</name>
    <dbReference type="NCBI Taxonomy" id="2859783"/>
    <lineage>
        <taxon>Bacteria</taxon>
        <taxon>Pseudomonadati</taxon>
        <taxon>Pseudomonadota</taxon>
        <taxon>Alphaproteobacteria</taxon>
        <taxon>Rhodobacterales</taxon>
        <taxon>Roseobacteraceae</taxon>
        <taxon>Roseobacter</taxon>
    </lineage>
</organism>
<evidence type="ECO:0000313" key="7">
    <source>
        <dbReference type="EMBL" id="MBW4709175.1"/>
    </source>
</evidence>
<accession>A0A9X1FW59</accession>
<evidence type="ECO:0000259" key="6">
    <source>
        <dbReference type="SMART" id="SM00528"/>
    </source>
</evidence>
<dbReference type="PANTHER" id="PTHR38097">
    <property type="match status" value="1"/>
</dbReference>
<feature type="region of interest" description="Disordered" evidence="5">
    <location>
        <begin position="60"/>
        <end position="91"/>
    </location>
</feature>
<comment type="similarity">
    <text evidence="2">Belongs to the histone-like protein H-NS family.</text>
</comment>
<dbReference type="InterPro" id="IPR027444">
    <property type="entry name" value="H-NS_C_dom"/>
</dbReference>
<dbReference type="RefSeq" id="WP_219504434.1">
    <property type="nucleotide sequence ID" value="NZ_JAHXDN010000004.1"/>
</dbReference>
<dbReference type="AlphaFoldDB" id="A0A9X1FW59"/>
<gene>
    <name evidence="7" type="ORF">KX928_15390</name>
</gene>
<reference evidence="7" key="1">
    <citation type="submission" date="2021-07" db="EMBL/GenBank/DDBJ databases">
        <title>Roseobacter insulae sp. nov., isolated from a tidal flat.</title>
        <authorList>
            <person name="Park S."/>
            <person name="Yoon J.-H."/>
        </authorList>
    </citation>
    <scope>NUCLEOTIDE SEQUENCE</scope>
    <source>
        <strain evidence="7">YSTF-M11</strain>
    </source>
</reference>
<dbReference type="GO" id="GO:0032993">
    <property type="term" value="C:protein-DNA complex"/>
    <property type="evidence" value="ECO:0007669"/>
    <property type="project" value="TreeGrafter"/>
</dbReference>
<feature type="domain" description="DNA-binding protein H-NS-like C-terminal" evidence="6">
    <location>
        <begin position="68"/>
        <end position="113"/>
    </location>
</feature>
<dbReference type="GO" id="GO:0003680">
    <property type="term" value="F:minor groove of adenine-thymine-rich DNA binding"/>
    <property type="evidence" value="ECO:0007669"/>
    <property type="project" value="TreeGrafter"/>
</dbReference>
<dbReference type="GO" id="GO:0001217">
    <property type="term" value="F:DNA-binding transcription repressor activity"/>
    <property type="evidence" value="ECO:0007669"/>
    <property type="project" value="TreeGrafter"/>
</dbReference>
<dbReference type="EMBL" id="JAHXDN010000004">
    <property type="protein sequence ID" value="MBW4709175.1"/>
    <property type="molecule type" value="Genomic_DNA"/>
</dbReference>
<comment type="caution">
    <text evidence="7">The sequence shown here is derived from an EMBL/GenBank/DDBJ whole genome shotgun (WGS) entry which is preliminary data.</text>
</comment>
<dbReference type="Pfam" id="PF00816">
    <property type="entry name" value="Histone_HNS"/>
    <property type="match status" value="1"/>
</dbReference>
<evidence type="ECO:0000256" key="3">
    <source>
        <dbReference type="ARBA" id="ARBA00022490"/>
    </source>
</evidence>
<dbReference type="GO" id="GO:0003681">
    <property type="term" value="F:bent DNA binding"/>
    <property type="evidence" value="ECO:0007669"/>
    <property type="project" value="TreeGrafter"/>
</dbReference>
<dbReference type="SMART" id="SM00528">
    <property type="entry name" value="HNS"/>
    <property type="match status" value="1"/>
</dbReference>
<evidence type="ECO:0000256" key="2">
    <source>
        <dbReference type="ARBA" id="ARBA00010610"/>
    </source>
</evidence>
<comment type="subcellular location">
    <subcellularLocation>
        <location evidence="1">Cytoplasm</location>
        <location evidence="1">Nucleoid</location>
    </subcellularLocation>
</comment>
<sequence>MKFDLKTMSRKQLEKLRSDVDAALEKTIERERKAARIAVEKAAKAHGFTLAEIAADAKPAKTKRKVSTKAKATSPAKYANPEDKSQTWSGKGRQPVWFKTALASGKKAEQLLI</sequence>
<keyword evidence="4" id="KW-0238">DNA-binding</keyword>
<dbReference type="GO" id="GO:0009295">
    <property type="term" value="C:nucleoid"/>
    <property type="evidence" value="ECO:0007669"/>
    <property type="project" value="UniProtKB-SubCell"/>
</dbReference>
<evidence type="ECO:0000313" key="8">
    <source>
        <dbReference type="Proteomes" id="UP001138661"/>
    </source>
</evidence>
<name>A0A9X1FW59_9RHOB</name>
<keyword evidence="8" id="KW-1185">Reference proteome</keyword>
<dbReference type="GO" id="GO:0005829">
    <property type="term" value="C:cytosol"/>
    <property type="evidence" value="ECO:0007669"/>
    <property type="project" value="TreeGrafter"/>
</dbReference>
<protein>
    <submittedName>
        <fullName evidence="7">H-NS histone family protein</fullName>
    </submittedName>
</protein>
<keyword evidence="3" id="KW-0963">Cytoplasm</keyword>
<dbReference type="GO" id="GO:0000976">
    <property type="term" value="F:transcription cis-regulatory region binding"/>
    <property type="evidence" value="ECO:0007669"/>
    <property type="project" value="TreeGrafter"/>
</dbReference>
<dbReference type="PANTHER" id="PTHR38097:SF2">
    <property type="entry name" value="DNA-BINDING PROTEIN STPA"/>
    <property type="match status" value="1"/>
</dbReference>
<evidence type="ECO:0000256" key="4">
    <source>
        <dbReference type="ARBA" id="ARBA00023125"/>
    </source>
</evidence>